<dbReference type="STRING" id="391009.Tmel_0905"/>
<dbReference type="Pfam" id="PF19328">
    <property type="entry name" value="DAP_DH_C"/>
    <property type="match status" value="1"/>
</dbReference>
<dbReference type="SUPFAM" id="SSF51735">
    <property type="entry name" value="NAD(P)-binding Rossmann-fold domains"/>
    <property type="match status" value="1"/>
</dbReference>
<accession>A6LLG5</accession>
<name>A6LLG5_THEM4</name>
<dbReference type="Pfam" id="PF01113">
    <property type="entry name" value="DapB_N"/>
    <property type="match status" value="1"/>
</dbReference>
<evidence type="ECO:0000256" key="1">
    <source>
        <dbReference type="ARBA" id="ARBA00022857"/>
    </source>
</evidence>
<dbReference type="CDD" id="cd24146">
    <property type="entry name" value="nat-AmDH_N_like"/>
    <property type="match status" value="1"/>
</dbReference>
<keyword evidence="2" id="KW-0560">Oxidoreductase</keyword>
<protein>
    <submittedName>
        <fullName evidence="5">Dihydrodipicolinate reductase</fullName>
    </submittedName>
</protein>
<evidence type="ECO:0000313" key="6">
    <source>
        <dbReference type="Proteomes" id="UP000001110"/>
    </source>
</evidence>
<dbReference type="InterPro" id="IPR045760">
    <property type="entry name" value="DAP_DH_C"/>
</dbReference>
<dbReference type="InterPro" id="IPR036291">
    <property type="entry name" value="NAD(P)-bd_dom_sf"/>
</dbReference>
<dbReference type="GO" id="GO:0009089">
    <property type="term" value="P:lysine biosynthetic process via diaminopimelate"/>
    <property type="evidence" value="ECO:0007669"/>
    <property type="project" value="InterPro"/>
</dbReference>
<feature type="domain" description="2,4-diaminopentanoate dehydrogenase C-terminal" evidence="4">
    <location>
        <begin position="150"/>
        <end position="346"/>
    </location>
</feature>
<dbReference type="AlphaFoldDB" id="A6LLG5"/>
<evidence type="ECO:0000259" key="3">
    <source>
        <dbReference type="Pfam" id="PF01113"/>
    </source>
</evidence>
<dbReference type="InterPro" id="IPR000846">
    <property type="entry name" value="DapB_N"/>
</dbReference>
<dbReference type="GO" id="GO:0008839">
    <property type="term" value="F:4-hydroxy-tetrahydrodipicolinate reductase"/>
    <property type="evidence" value="ECO:0007669"/>
    <property type="project" value="InterPro"/>
</dbReference>
<evidence type="ECO:0000256" key="2">
    <source>
        <dbReference type="ARBA" id="ARBA00023002"/>
    </source>
</evidence>
<dbReference type="eggNOG" id="COG3804">
    <property type="taxonomic scope" value="Bacteria"/>
</dbReference>
<evidence type="ECO:0000259" key="4">
    <source>
        <dbReference type="Pfam" id="PF19328"/>
    </source>
</evidence>
<dbReference type="RefSeq" id="WP_012057127.1">
    <property type="nucleotide sequence ID" value="NC_009616.1"/>
</dbReference>
<reference evidence="5 6" key="1">
    <citation type="submission" date="2007-05" db="EMBL/GenBank/DDBJ databases">
        <title>Complete sequence of Thermosipho melanesiensis BI429.</title>
        <authorList>
            <consortium name="US DOE Joint Genome Institute"/>
            <person name="Copeland A."/>
            <person name="Lucas S."/>
            <person name="Lapidus A."/>
            <person name="Barry K."/>
            <person name="Glavina del Rio T."/>
            <person name="Dalin E."/>
            <person name="Tice H."/>
            <person name="Pitluck S."/>
            <person name="Chertkov O."/>
            <person name="Brettin T."/>
            <person name="Bruce D."/>
            <person name="Detter J.C."/>
            <person name="Han C."/>
            <person name="Schmutz J."/>
            <person name="Larimer F."/>
            <person name="Land M."/>
            <person name="Hauser L."/>
            <person name="Kyrpides N."/>
            <person name="Mikhailova N."/>
            <person name="Nelson K."/>
            <person name="Gogarten J.P."/>
            <person name="Noll K."/>
            <person name="Richardson P."/>
        </authorList>
    </citation>
    <scope>NUCLEOTIDE SEQUENCE [LARGE SCALE GENOMIC DNA]</scope>
    <source>
        <strain evidence="6">DSM 12029 / CIP 104789 / BI429</strain>
    </source>
</reference>
<dbReference type="KEGG" id="tme:Tmel_0905"/>
<sequence length="349" mass="37932">MITLVWRFLKIKEVKDMRIVCWGLGAMGSGIAKNVVESGFMKLVGAIDLTHTGKDVGEVLGMEKLGIEISNDKKIIEETNPDLVVIATSSFVKDVLPQIEYAVKSHCNVITIAEEMAFPFDSHPEESLYMDSLAKRYGVSILGTGVNPGFVLDTLILSLTGVCNKVDKIVARRINDLSPFGKTVMETQGVGTTPEEFEDGLKTGKIVGHIGFPQSIMMIARALGWNVDKIEEERKPIISNVHRETPVVKVEPGMVAGCNHSAKAYIGDEVVIEMQHPQQIHPHLEGVETGDYIEIYGDPDIKLAIKPEIPGGKATIAIATNMIPIVIGATPGLKTMADLPVPRSILSIK</sequence>
<dbReference type="EMBL" id="CP000716">
    <property type="protein sequence ID" value="ABR30766.1"/>
    <property type="molecule type" value="Genomic_DNA"/>
</dbReference>
<dbReference type="Gene3D" id="3.40.50.720">
    <property type="entry name" value="NAD(P)-binding Rossmann-like Domain"/>
    <property type="match status" value="1"/>
</dbReference>
<dbReference type="Proteomes" id="UP000001110">
    <property type="component" value="Chromosome"/>
</dbReference>
<feature type="domain" description="Dihydrodipicolinate reductase N-terminal" evidence="3">
    <location>
        <begin position="17"/>
        <end position="106"/>
    </location>
</feature>
<evidence type="ECO:0000313" key="5">
    <source>
        <dbReference type="EMBL" id="ABR30766.1"/>
    </source>
</evidence>
<dbReference type="NCBIfam" id="NF040740">
    <property type="entry name" value="ornith_Ord"/>
    <property type="match status" value="1"/>
</dbReference>
<dbReference type="HOGENOM" id="CLU_050509_1_1_0"/>
<proteinExistence type="predicted"/>
<keyword evidence="1" id="KW-0521">NADP</keyword>
<reference evidence="5 6" key="2">
    <citation type="journal article" date="2009" name="Proc. Natl. Acad. Sci. U.S.A.">
        <title>On the chimeric nature, thermophilic origin, and phylogenetic placement of the Thermotogales.</title>
        <authorList>
            <person name="Zhaxybayeva O."/>
            <person name="Swithers K.S."/>
            <person name="Lapierre P."/>
            <person name="Fournier G.P."/>
            <person name="Bickhart D.M."/>
            <person name="DeBoy R.T."/>
            <person name="Nelson K.E."/>
            <person name="Nesbo C.L."/>
            <person name="Doolittle W.F."/>
            <person name="Gogarten J.P."/>
            <person name="Noll K.M."/>
        </authorList>
    </citation>
    <scope>NUCLEOTIDE SEQUENCE [LARGE SCALE GENOMIC DNA]</scope>
    <source>
        <strain evidence="6">DSM 12029 / CIP 104789 / BI429</strain>
    </source>
</reference>
<gene>
    <name evidence="5" type="ordered locus">Tmel_0905</name>
</gene>
<organism evidence="5 6">
    <name type="scientific">Thermosipho melanesiensis (strain DSM 12029 / CIP 104789 / BI429)</name>
    <dbReference type="NCBI Taxonomy" id="391009"/>
    <lineage>
        <taxon>Bacteria</taxon>
        <taxon>Thermotogati</taxon>
        <taxon>Thermotogota</taxon>
        <taxon>Thermotogae</taxon>
        <taxon>Thermotogales</taxon>
        <taxon>Fervidobacteriaceae</taxon>
        <taxon>Thermosipho</taxon>
    </lineage>
</organism>